<reference evidence="3 4" key="1">
    <citation type="submission" date="2019-04" db="EMBL/GenBank/DDBJ databases">
        <title>Friends and foes A comparative genomics studyof 23 Aspergillus species from section Flavi.</title>
        <authorList>
            <consortium name="DOE Joint Genome Institute"/>
            <person name="Kjaerbolling I."/>
            <person name="Vesth T."/>
            <person name="Frisvad J.C."/>
            <person name="Nybo J.L."/>
            <person name="Theobald S."/>
            <person name="Kildgaard S."/>
            <person name="Isbrandt T."/>
            <person name="Kuo A."/>
            <person name="Sato A."/>
            <person name="Lyhne E.K."/>
            <person name="Kogle M.E."/>
            <person name="Wiebenga A."/>
            <person name="Kun R.S."/>
            <person name="Lubbers R.J."/>
            <person name="Makela M.R."/>
            <person name="Barry K."/>
            <person name="Chovatia M."/>
            <person name="Clum A."/>
            <person name="Daum C."/>
            <person name="Haridas S."/>
            <person name="He G."/>
            <person name="LaButti K."/>
            <person name="Lipzen A."/>
            <person name="Mondo S."/>
            <person name="Riley R."/>
            <person name="Salamov A."/>
            <person name="Simmons B.A."/>
            <person name="Magnuson J.K."/>
            <person name="Henrissat B."/>
            <person name="Mortensen U.H."/>
            <person name="Larsen T.O."/>
            <person name="Devries R.P."/>
            <person name="Grigoriev I.V."/>
            <person name="Machida M."/>
            <person name="Baker S.E."/>
            <person name="Andersen M.R."/>
        </authorList>
    </citation>
    <scope>NUCLEOTIDE SEQUENCE [LARGE SCALE GENOMIC DNA]</scope>
    <source>
        <strain evidence="3 4">CBS 763.97</strain>
    </source>
</reference>
<name>A0A5N7A0C3_9EURO</name>
<dbReference type="PANTHER" id="PTHR46044">
    <property type="entry name" value="NITRILASE"/>
    <property type="match status" value="1"/>
</dbReference>
<gene>
    <name evidence="3" type="ORF">BDV27DRAFT_146814</name>
</gene>
<evidence type="ECO:0000313" key="3">
    <source>
        <dbReference type="EMBL" id="KAE8362629.1"/>
    </source>
</evidence>
<dbReference type="InterPro" id="IPR036526">
    <property type="entry name" value="C-N_Hydrolase_sf"/>
</dbReference>
<evidence type="ECO:0000256" key="1">
    <source>
        <dbReference type="ARBA" id="ARBA00008129"/>
    </source>
</evidence>
<dbReference type="GO" id="GO:0016787">
    <property type="term" value="F:hydrolase activity"/>
    <property type="evidence" value="ECO:0007669"/>
    <property type="project" value="UniProtKB-KW"/>
</dbReference>
<organism evidence="3 4">
    <name type="scientific">Aspergillus caelatus</name>
    <dbReference type="NCBI Taxonomy" id="61420"/>
    <lineage>
        <taxon>Eukaryota</taxon>
        <taxon>Fungi</taxon>
        <taxon>Dikarya</taxon>
        <taxon>Ascomycota</taxon>
        <taxon>Pezizomycotina</taxon>
        <taxon>Eurotiomycetes</taxon>
        <taxon>Eurotiomycetidae</taxon>
        <taxon>Eurotiales</taxon>
        <taxon>Aspergillaceae</taxon>
        <taxon>Aspergillus</taxon>
        <taxon>Aspergillus subgen. Circumdati</taxon>
    </lineage>
</organism>
<keyword evidence="3" id="KW-0378">Hydrolase</keyword>
<keyword evidence="4" id="KW-1185">Reference proteome</keyword>
<feature type="domain" description="CN hydrolase" evidence="2">
    <location>
        <begin position="36"/>
        <end position="261"/>
    </location>
</feature>
<evidence type="ECO:0000313" key="4">
    <source>
        <dbReference type="Proteomes" id="UP000326268"/>
    </source>
</evidence>
<dbReference type="Proteomes" id="UP000326268">
    <property type="component" value="Unassembled WGS sequence"/>
</dbReference>
<dbReference type="PROSITE" id="PS50263">
    <property type="entry name" value="CN_HYDROLASE"/>
    <property type="match status" value="1"/>
</dbReference>
<dbReference type="AlphaFoldDB" id="A0A5N7A0C3"/>
<dbReference type="OrthoDB" id="10250282at2759"/>
<sequence>MSYTILLPSVLYHGGQTVGLTCTPPDAFPSLNGSAFKVAAVREPPVSFALPVGLNKTWVDLDLHGNIAQAIEIIQEAKAENVALIAFPELCFPGYPVGINMAYTPRNLEQYVSQSMSVDGPEFQQLRDIWSDGDPAGFVVKITPYGRIGMLECWEHFHPTMYFPMLAQLENIHIAAFPFSADLGVDPTAWKDGEVSLAAARWYSANMGGTVLMPAAGSAAIFVNGGKTANITNATANLSWRYVTTTIDTTQFFNTAFDINGEYSWAALKQVIENYPSYIPKVDSSFFDKKTVNIHNITS</sequence>
<dbReference type="EMBL" id="ML737698">
    <property type="protein sequence ID" value="KAE8362629.1"/>
    <property type="molecule type" value="Genomic_DNA"/>
</dbReference>
<dbReference type="InterPro" id="IPR044149">
    <property type="entry name" value="Nitrilases_CHs"/>
</dbReference>
<dbReference type="GeneID" id="43655089"/>
<dbReference type="SUPFAM" id="SSF56317">
    <property type="entry name" value="Carbon-nitrogen hydrolase"/>
    <property type="match status" value="1"/>
</dbReference>
<dbReference type="RefSeq" id="XP_031925710.1">
    <property type="nucleotide sequence ID" value="XM_032070643.1"/>
</dbReference>
<dbReference type="Gene3D" id="3.60.110.10">
    <property type="entry name" value="Carbon-nitrogen hydrolase"/>
    <property type="match status" value="2"/>
</dbReference>
<comment type="similarity">
    <text evidence="1">Belongs to the carbon-nitrogen hydrolase superfamily. Nitrilase family.</text>
</comment>
<evidence type="ECO:0000259" key="2">
    <source>
        <dbReference type="PROSITE" id="PS50263"/>
    </source>
</evidence>
<protein>
    <submittedName>
        <fullName evidence="3">Carbon-nitrogen hydrolase</fullName>
    </submittedName>
</protein>
<accession>A0A5N7A0C3</accession>
<dbReference type="PANTHER" id="PTHR46044:SF1">
    <property type="entry name" value="CN HYDROLASE DOMAIN-CONTAINING PROTEIN"/>
    <property type="match status" value="1"/>
</dbReference>
<proteinExistence type="inferred from homology"/>
<dbReference type="Pfam" id="PF00795">
    <property type="entry name" value="CN_hydrolase"/>
    <property type="match status" value="1"/>
</dbReference>
<dbReference type="InterPro" id="IPR003010">
    <property type="entry name" value="C-N_Hydrolase"/>
</dbReference>